<name>A0A1H8AI18_9RHOB</name>
<keyword evidence="4 8" id="KW-0547">Nucleotide-binding</keyword>
<dbReference type="HAMAP" id="MF_00022">
    <property type="entry name" value="Glu_tRNA_synth_type1"/>
    <property type="match status" value="1"/>
</dbReference>
<dbReference type="InterPro" id="IPR001412">
    <property type="entry name" value="aa-tRNA-synth_I_CS"/>
</dbReference>
<comment type="subcellular location">
    <subcellularLocation>
        <location evidence="8">Cytoplasm</location>
    </subcellularLocation>
</comment>
<feature type="binding site" evidence="8">
    <location>
        <position position="243"/>
    </location>
    <ligand>
        <name>ATP</name>
        <dbReference type="ChEBI" id="CHEBI:30616"/>
    </ligand>
</feature>
<dbReference type="InterPro" id="IPR004527">
    <property type="entry name" value="Glu-tRNA-ligase_bac/mito"/>
</dbReference>
<dbReference type="PRINTS" id="PR00987">
    <property type="entry name" value="TRNASYNTHGLU"/>
</dbReference>
<feature type="short sequence motif" description="'HIGH' region" evidence="8">
    <location>
        <begin position="9"/>
        <end position="19"/>
    </location>
</feature>
<organism evidence="11 12">
    <name type="scientific">Loktanella fryxellensis</name>
    <dbReference type="NCBI Taxonomy" id="245187"/>
    <lineage>
        <taxon>Bacteria</taxon>
        <taxon>Pseudomonadati</taxon>
        <taxon>Pseudomonadota</taxon>
        <taxon>Alphaproteobacteria</taxon>
        <taxon>Rhodobacterales</taxon>
        <taxon>Roseobacteraceae</taxon>
        <taxon>Loktanella</taxon>
    </lineage>
</organism>
<dbReference type="STRING" id="245187.SAMN04488003_103153"/>
<feature type="short sequence motif" description="'KMSKS' region" evidence="8">
    <location>
        <begin position="240"/>
        <end position="244"/>
    </location>
</feature>
<dbReference type="GO" id="GO:0005737">
    <property type="term" value="C:cytoplasm"/>
    <property type="evidence" value="ECO:0007669"/>
    <property type="project" value="UniProtKB-SubCell"/>
</dbReference>
<dbReference type="InterPro" id="IPR020751">
    <property type="entry name" value="aa-tRNA-synth_I_codon-bd_sub2"/>
</dbReference>
<dbReference type="EC" id="6.1.1.17" evidence="8"/>
<dbReference type="OrthoDB" id="9807503at2"/>
<protein>
    <recommendedName>
        <fullName evidence="8">Glutamate--tRNA ligase</fullName>
        <ecNumber evidence="8">6.1.1.17</ecNumber>
    </recommendedName>
    <alternativeName>
        <fullName evidence="8">Glutamyl-tRNA synthetase</fullName>
        <shortName evidence="8">GluRS</shortName>
    </alternativeName>
</protein>
<dbReference type="Proteomes" id="UP000199585">
    <property type="component" value="Unassembled WGS sequence"/>
</dbReference>
<dbReference type="GO" id="GO:0000049">
    <property type="term" value="F:tRNA binding"/>
    <property type="evidence" value="ECO:0007669"/>
    <property type="project" value="InterPro"/>
</dbReference>
<dbReference type="GO" id="GO:0006424">
    <property type="term" value="P:glutamyl-tRNA aminoacylation"/>
    <property type="evidence" value="ECO:0007669"/>
    <property type="project" value="UniProtKB-UniRule"/>
</dbReference>
<evidence type="ECO:0000256" key="2">
    <source>
        <dbReference type="ARBA" id="ARBA00022490"/>
    </source>
</evidence>
<gene>
    <name evidence="8" type="primary">gltX</name>
    <name evidence="11" type="ORF">SAMN04488003_103153</name>
</gene>
<dbReference type="PANTHER" id="PTHR43311:SF2">
    <property type="entry name" value="GLUTAMATE--TRNA LIGASE, MITOCHONDRIAL-RELATED"/>
    <property type="match status" value="1"/>
</dbReference>
<comment type="function">
    <text evidence="8">Catalyzes the attachment of glutamate to tRNA(Glu) in a two-step reaction: glutamate is first activated by ATP to form Glu-AMP and then transferred to the acceptor end of tRNA(Glu).</text>
</comment>
<dbReference type="InterPro" id="IPR049940">
    <property type="entry name" value="GluQ/Sye"/>
</dbReference>
<feature type="domain" description="Glutamyl/glutaminyl-tRNA synthetase class Ib catalytic" evidence="9">
    <location>
        <begin position="5"/>
        <end position="274"/>
    </location>
</feature>
<dbReference type="AlphaFoldDB" id="A0A1H8AI18"/>
<evidence type="ECO:0000256" key="6">
    <source>
        <dbReference type="ARBA" id="ARBA00022917"/>
    </source>
</evidence>
<keyword evidence="12" id="KW-1185">Reference proteome</keyword>
<dbReference type="EMBL" id="FOCI01000003">
    <property type="protein sequence ID" value="SEM69614.1"/>
    <property type="molecule type" value="Genomic_DNA"/>
</dbReference>
<dbReference type="PANTHER" id="PTHR43311">
    <property type="entry name" value="GLUTAMATE--TRNA LIGASE"/>
    <property type="match status" value="1"/>
</dbReference>
<comment type="catalytic activity">
    <reaction evidence="8">
        <text>tRNA(Glu) + L-glutamate + ATP = L-glutamyl-tRNA(Glu) + AMP + diphosphate</text>
        <dbReference type="Rhea" id="RHEA:23540"/>
        <dbReference type="Rhea" id="RHEA-COMP:9663"/>
        <dbReference type="Rhea" id="RHEA-COMP:9680"/>
        <dbReference type="ChEBI" id="CHEBI:29985"/>
        <dbReference type="ChEBI" id="CHEBI:30616"/>
        <dbReference type="ChEBI" id="CHEBI:33019"/>
        <dbReference type="ChEBI" id="CHEBI:78442"/>
        <dbReference type="ChEBI" id="CHEBI:78520"/>
        <dbReference type="ChEBI" id="CHEBI:456215"/>
        <dbReference type="EC" id="6.1.1.17"/>
    </reaction>
</comment>
<dbReference type="NCBIfam" id="TIGR00464">
    <property type="entry name" value="gltX_bact"/>
    <property type="match status" value="1"/>
</dbReference>
<dbReference type="SUPFAM" id="SSF48163">
    <property type="entry name" value="An anticodon-binding domain of class I aminoacyl-tRNA synthetases"/>
    <property type="match status" value="1"/>
</dbReference>
<dbReference type="Pfam" id="PF19269">
    <property type="entry name" value="Anticodon_2"/>
    <property type="match status" value="1"/>
</dbReference>
<dbReference type="InterPro" id="IPR000924">
    <property type="entry name" value="Glu/Gln-tRNA-synth"/>
</dbReference>
<evidence type="ECO:0000259" key="9">
    <source>
        <dbReference type="Pfam" id="PF00749"/>
    </source>
</evidence>
<keyword evidence="7 8" id="KW-0030">Aminoacyl-tRNA synthetase</keyword>
<dbReference type="InterPro" id="IPR014729">
    <property type="entry name" value="Rossmann-like_a/b/a_fold"/>
</dbReference>
<feature type="domain" description="Aminoacyl-tRNA synthetase class I anticodon-binding" evidence="10">
    <location>
        <begin position="342"/>
        <end position="442"/>
    </location>
</feature>
<comment type="caution">
    <text evidence="8">Lacks conserved residue(s) required for the propagation of feature annotation.</text>
</comment>
<comment type="subunit">
    <text evidence="8">Monomer.</text>
</comment>
<accession>A0A1H8AI18</accession>
<evidence type="ECO:0000313" key="12">
    <source>
        <dbReference type="Proteomes" id="UP000199585"/>
    </source>
</evidence>
<dbReference type="PROSITE" id="PS00178">
    <property type="entry name" value="AA_TRNA_LIGASE_I"/>
    <property type="match status" value="1"/>
</dbReference>
<dbReference type="Gene3D" id="1.10.10.350">
    <property type="match status" value="1"/>
</dbReference>
<keyword evidence="5 8" id="KW-0067">ATP-binding</keyword>
<reference evidence="11 12" key="1">
    <citation type="submission" date="2016-10" db="EMBL/GenBank/DDBJ databases">
        <authorList>
            <person name="de Groot N.N."/>
        </authorList>
    </citation>
    <scope>NUCLEOTIDE SEQUENCE [LARGE SCALE GENOMIC DNA]</scope>
    <source>
        <strain evidence="11 12">DSM 16213</strain>
    </source>
</reference>
<dbReference type="Gene3D" id="3.40.50.620">
    <property type="entry name" value="HUPs"/>
    <property type="match status" value="1"/>
</dbReference>
<proteinExistence type="inferred from homology"/>
<dbReference type="InterPro" id="IPR008925">
    <property type="entry name" value="aa_tRNA-synth_I_cd-bd_sf"/>
</dbReference>
<dbReference type="RefSeq" id="WP_089899239.1">
    <property type="nucleotide sequence ID" value="NZ_FOCI01000003.1"/>
</dbReference>
<evidence type="ECO:0000256" key="5">
    <source>
        <dbReference type="ARBA" id="ARBA00022840"/>
    </source>
</evidence>
<dbReference type="InterPro" id="IPR020058">
    <property type="entry name" value="Glu/Gln-tRNA-synth_Ib_cat-dom"/>
</dbReference>
<dbReference type="SUPFAM" id="SSF52374">
    <property type="entry name" value="Nucleotidylyl transferase"/>
    <property type="match status" value="1"/>
</dbReference>
<dbReference type="GO" id="GO:0005524">
    <property type="term" value="F:ATP binding"/>
    <property type="evidence" value="ECO:0007669"/>
    <property type="project" value="UniProtKB-UniRule"/>
</dbReference>
<comment type="similarity">
    <text evidence="1 8">Belongs to the class-I aminoacyl-tRNA synthetase family. Glutamate--tRNA ligase type 1 subfamily.</text>
</comment>
<dbReference type="Pfam" id="PF00749">
    <property type="entry name" value="tRNA-synt_1c"/>
    <property type="match status" value="1"/>
</dbReference>
<keyword evidence="3 8" id="KW-0436">Ligase</keyword>
<evidence type="ECO:0000256" key="1">
    <source>
        <dbReference type="ARBA" id="ARBA00007894"/>
    </source>
</evidence>
<evidence type="ECO:0000256" key="8">
    <source>
        <dbReference type="HAMAP-Rule" id="MF_00022"/>
    </source>
</evidence>
<dbReference type="GO" id="GO:0004818">
    <property type="term" value="F:glutamate-tRNA ligase activity"/>
    <property type="evidence" value="ECO:0007669"/>
    <property type="project" value="UniProtKB-UniRule"/>
</dbReference>
<keyword evidence="6 8" id="KW-0648">Protein biosynthesis</keyword>
<evidence type="ECO:0000259" key="10">
    <source>
        <dbReference type="Pfam" id="PF19269"/>
    </source>
</evidence>
<dbReference type="InterPro" id="IPR045462">
    <property type="entry name" value="aa-tRNA-synth_I_cd-bd"/>
</dbReference>
<sequence length="443" mass="48831">MTTITRFAPSPTGWMHIGNLRAALFNHAIARQNGGTFILRIDDTDQERSKPEYEDGIRDVLTWLGITWDDMRKQSDRMERYEQARQQLLDAGRIYECFETPVELDLKRKKQLNMGKPPVYDRAALQLTDAQKQAYRDEGRKSHWRFLLDLERVEWDDGIMGPISIDCGSVSDPVIVKETGQVLYTFASPVDDVDMGITDIVRGSDHVTNTATQIQMMRALGGTVPRFAHHSLLTGPQGEALSKRLGTLALRDLREQGIAPEAVLSLMARLGSSQPVVLVDGIADVIAGFDIGTFGSAPTKFDVEDLRPLTARHLARLEADADAVAPTLDAAGVPAELRAPFWAAVRDNIATLDDVAPWWAMFRDGGTAVVADEDRDFVTQAFGLLGDAPYTDATWSEWTGAVKDATGRKGKGLFMPLRLAVTGQASGPEMAQVMPLLQRKPTL</sequence>
<evidence type="ECO:0000256" key="7">
    <source>
        <dbReference type="ARBA" id="ARBA00023146"/>
    </source>
</evidence>
<keyword evidence="2 8" id="KW-0963">Cytoplasm</keyword>
<evidence type="ECO:0000256" key="3">
    <source>
        <dbReference type="ARBA" id="ARBA00022598"/>
    </source>
</evidence>
<evidence type="ECO:0000256" key="4">
    <source>
        <dbReference type="ARBA" id="ARBA00022741"/>
    </source>
</evidence>
<evidence type="ECO:0000313" key="11">
    <source>
        <dbReference type="EMBL" id="SEM69614.1"/>
    </source>
</evidence>